<accession>A0ABT5MGD4</accession>
<sequence>MKWAILSLFVLTTLVVHFRGRVRLGAFRQITDHSTFFAPVNVLLYSLSQVPNQPYLAASHFPEMQLLVQHWQAIRDEGLHLAELGRIKASDGYNDIGFNSFFRTGWKRFYLKWYDQPHPSAQQLCPVTVGLLQQAPSVKAAMFAHLPPGARLVRHRDPYAGSIRFHLGLATPNDERCFIEVDGQRYSWRDGEAVFFDETYLHHAENQTEQDRLILFCDVERPVAGAWLRAFNRWFGRHVVGAASSPNTAVDHTGGLNRFFAVAYLARVWGKGLKARNRTLYYLLKWLILGGLLALLLWV</sequence>
<proteinExistence type="inferred from homology"/>
<dbReference type="EMBL" id="JAQSIO010000003">
    <property type="protein sequence ID" value="MDD0814949.1"/>
    <property type="molecule type" value="Genomic_DNA"/>
</dbReference>
<evidence type="ECO:0000256" key="2">
    <source>
        <dbReference type="ARBA" id="ARBA00022964"/>
    </source>
</evidence>
<dbReference type="Pfam" id="PF05118">
    <property type="entry name" value="Asp_Arg_Hydrox"/>
    <property type="match status" value="1"/>
</dbReference>
<keyword evidence="3" id="KW-0560">Oxidoreductase</keyword>
<dbReference type="InterPro" id="IPR007803">
    <property type="entry name" value="Asp/Arg/Pro-Hydrxlase"/>
</dbReference>
<evidence type="ECO:0000313" key="7">
    <source>
        <dbReference type="Proteomes" id="UP001528672"/>
    </source>
</evidence>
<dbReference type="InterPro" id="IPR027443">
    <property type="entry name" value="IPNS-like_sf"/>
</dbReference>
<dbReference type="PANTHER" id="PTHR46332:SF5">
    <property type="entry name" value="ASPARTATE BETA-HYDROXYLASE DOMAIN CONTAINING 2"/>
    <property type="match status" value="1"/>
</dbReference>
<organism evidence="6 7">
    <name type="scientific">Curvibacter microcysteis</name>
    <dbReference type="NCBI Taxonomy" id="3026419"/>
    <lineage>
        <taxon>Bacteria</taxon>
        <taxon>Pseudomonadati</taxon>
        <taxon>Pseudomonadota</taxon>
        <taxon>Betaproteobacteria</taxon>
        <taxon>Burkholderiales</taxon>
        <taxon>Comamonadaceae</taxon>
        <taxon>Curvibacter</taxon>
    </lineage>
</organism>
<keyword evidence="4" id="KW-1133">Transmembrane helix</keyword>
<dbReference type="Proteomes" id="UP001528672">
    <property type="component" value="Unassembled WGS sequence"/>
</dbReference>
<evidence type="ECO:0000256" key="1">
    <source>
        <dbReference type="ARBA" id="ARBA00007730"/>
    </source>
</evidence>
<evidence type="ECO:0000259" key="5">
    <source>
        <dbReference type="Pfam" id="PF05118"/>
    </source>
</evidence>
<keyword evidence="7" id="KW-1185">Reference proteome</keyword>
<name>A0ABT5MGD4_9BURK</name>
<evidence type="ECO:0000256" key="3">
    <source>
        <dbReference type="ARBA" id="ARBA00023002"/>
    </source>
</evidence>
<keyword evidence="2" id="KW-0223">Dioxygenase</keyword>
<dbReference type="Gene3D" id="2.60.120.330">
    <property type="entry name" value="B-lactam Antibiotic, Isopenicillin N Synthase, Chain"/>
    <property type="match status" value="1"/>
</dbReference>
<feature type="transmembrane region" description="Helical" evidence="4">
    <location>
        <begin position="280"/>
        <end position="298"/>
    </location>
</feature>
<comment type="caution">
    <text evidence="6">The sequence shown here is derived from an EMBL/GenBank/DDBJ whole genome shotgun (WGS) entry which is preliminary data.</text>
</comment>
<dbReference type="InterPro" id="IPR051821">
    <property type="entry name" value="Asp/Asn_beta-hydroxylase"/>
</dbReference>
<comment type="similarity">
    <text evidence="1">Belongs to the aspartyl/asparaginyl beta-hydroxylase family.</text>
</comment>
<keyword evidence="4" id="KW-0472">Membrane</keyword>
<gene>
    <name evidence="6" type="ORF">PSQ39_09940</name>
</gene>
<dbReference type="RefSeq" id="WP_273926614.1">
    <property type="nucleotide sequence ID" value="NZ_JAQSIO010000003.1"/>
</dbReference>
<evidence type="ECO:0000256" key="4">
    <source>
        <dbReference type="SAM" id="Phobius"/>
    </source>
</evidence>
<keyword evidence="4" id="KW-0812">Transmembrane</keyword>
<feature type="domain" description="Aspartyl/asparaginy/proline hydroxylase" evidence="5">
    <location>
        <begin position="69"/>
        <end position="222"/>
    </location>
</feature>
<dbReference type="SUPFAM" id="SSF51197">
    <property type="entry name" value="Clavaminate synthase-like"/>
    <property type="match status" value="1"/>
</dbReference>
<protein>
    <submittedName>
        <fullName evidence="6">Aspartyl/asparaginyl beta-hydroxylase domain-containing protein</fullName>
    </submittedName>
</protein>
<evidence type="ECO:0000313" key="6">
    <source>
        <dbReference type="EMBL" id="MDD0814949.1"/>
    </source>
</evidence>
<dbReference type="PANTHER" id="PTHR46332">
    <property type="entry name" value="ASPARTATE BETA-HYDROXYLASE DOMAIN-CONTAINING PROTEIN 2"/>
    <property type="match status" value="1"/>
</dbReference>
<reference evidence="6 7" key="1">
    <citation type="submission" date="2023-02" db="EMBL/GenBank/DDBJ databases">
        <title>Bacterial whole genome sequence for Curvibacter sp. HBC28.</title>
        <authorList>
            <person name="Le V."/>
            <person name="Ko S.-R."/>
            <person name="Ahn C.-Y."/>
            <person name="Oh H.-M."/>
        </authorList>
    </citation>
    <scope>NUCLEOTIDE SEQUENCE [LARGE SCALE GENOMIC DNA]</scope>
    <source>
        <strain evidence="6 7">HBC28</strain>
    </source>
</reference>